<dbReference type="OrthoDB" id="2083423at2"/>
<keyword evidence="1" id="KW-1133">Transmembrane helix</keyword>
<evidence type="ECO:0000313" key="2">
    <source>
        <dbReference type="EMBL" id="KRL94208.1"/>
    </source>
</evidence>
<feature type="transmembrane region" description="Helical" evidence="1">
    <location>
        <begin position="346"/>
        <end position="364"/>
    </location>
</feature>
<organism evidence="2 3">
    <name type="scientific">Levilactobacillus hammesii DSM 16381</name>
    <dbReference type="NCBI Taxonomy" id="1423753"/>
    <lineage>
        <taxon>Bacteria</taxon>
        <taxon>Bacillati</taxon>
        <taxon>Bacillota</taxon>
        <taxon>Bacilli</taxon>
        <taxon>Lactobacillales</taxon>
        <taxon>Lactobacillaceae</taxon>
        <taxon>Levilactobacillus</taxon>
    </lineage>
</organism>
<accession>A0A0R1ULM3</accession>
<dbReference type="EMBL" id="AZFS01000060">
    <property type="protein sequence ID" value="KRL94208.1"/>
    <property type="molecule type" value="Genomic_DNA"/>
</dbReference>
<keyword evidence="3" id="KW-1185">Reference proteome</keyword>
<feature type="transmembrane region" description="Helical" evidence="1">
    <location>
        <begin position="232"/>
        <end position="253"/>
    </location>
</feature>
<proteinExistence type="predicted"/>
<reference evidence="2 3" key="1">
    <citation type="journal article" date="2015" name="Genome Announc.">
        <title>Expanding the biotechnology potential of lactobacilli through comparative genomics of 213 strains and associated genera.</title>
        <authorList>
            <person name="Sun Z."/>
            <person name="Harris H.M."/>
            <person name="McCann A."/>
            <person name="Guo C."/>
            <person name="Argimon S."/>
            <person name="Zhang W."/>
            <person name="Yang X."/>
            <person name="Jeffery I.B."/>
            <person name="Cooney J.C."/>
            <person name="Kagawa T.F."/>
            <person name="Liu W."/>
            <person name="Song Y."/>
            <person name="Salvetti E."/>
            <person name="Wrobel A."/>
            <person name="Rasinkangas P."/>
            <person name="Parkhill J."/>
            <person name="Rea M.C."/>
            <person name="O'Sullivan O."/>
            <person name="Ritari J."/>
            <person name="Douillard F.P."/>
            <person name="Paul Ross R."/>
            <person name="Yang R."/>
            <person name="Briner A.E."/>
            <person name="Felis G.E."/>
            <person name="de Vos W.M."/>
            <person name="Barrangou R."/>
            <person name="Klaenhammer T.R."/>
            <person name="Caufield P.W."/>
            <person name="Cui Y."/>
            <person name="Zhang H."/>
            <person name="O'Toole P.W."/>
        </authorList>
    </citation>
    <scope>NUCLEOTIDE SEQUENCE [LARGE SCALE GENOMIC DNA]</scope>
    <source>
        <strain evidence="2 3">DSM 16381</strain>
    </source>
</reference>
<keyword evidence="1" id="KW-0812">Transmembrane</keyword>
<feature type="transmembrane region" description="Helical" evidence="1">
    <location>
        <begin position="26"/>
        <end position="45"/>
    </location>
</feature>
<gene>
    <name evidence="2" type="ORF">FD28_GL000760</name>
</gene>
<keyword evidence="1" id="KW-0472">Membrane</keyword>
<sequence length="437" mass="49901">MLLLLIVLLFSLLLLSYVLNKYELLAPSSLFTASIFFGVVWAYMYRDEWSLNLHDNTFWVIIGGVFTFIIVALFTNELFSFEKESKNTVRSFEPIETWKLLIIVLIELFTIVYSIHEVRIISPAGSLPESISLYRAQSLSNSGNFDTSLPRVLNLLRTFTDAAGYFFGFVIVKRWAQKKKLDFFSLLIVFFSAVNSVLLGARSALLTLMICLAVYVYAFLKKKNSWSTKGNLKLVFIASLLFILVVFSFQSLASMMGRDTSEYSFGYYLAIYFGAEIKNLDIFLQGTFPVQDGIFGGQTFIFLHKALAPYIGVNSQYYTLDLPFLSVNGLSLGNVYTTFYPFVYDFGYAGVPFLVGIMAIISQISFKTFKHFSNRGVSISVLIYSKIVAALVLSFFSNKFYENIFNSGFIKTIVIWMILDWLLFLNKKFRVQREKNV</sequence>
<feature type="transmembrane region" description="Helical" evidence="1">
    <location>
        <begin position="376"/>
        <end position="396"/>
    </location>
</feature>
<evidence type="ECO:0000256" key="1">
    <source>
        <dbReference type="SAM" id="Phobius"/>
    </source>
</evidence>
<feature type="transmembrane region" description="Helical" evidence="1">
    <location>
        <begin position="181"/>
        <end position="198"/>
    </location>
</feature>
<dbReference type="Proteomes" id="UP000051580">
    <property type="component" value="Unassembled WGS sequence"/>
</dbReference>
<evidence type="ECO:0000313" key="3">
    <source>
        <dbReference type="Proteomes" id="UP000051580"/>
    </source>
</evidence>
<name>A0A0R1ULM3_9LACO</name>
<dbReference type="NCBIfam" id="TIGR04370">
    <property type="entry name" value="glyco_rpt_poly"/>
    <property type="match status" value="1"/>
</dbReference>
<feature type="transmembrane region" description="Helical" evidence="1">
    <location>
        <begin position="408"/>
        <end position="425"/>
    </location>
</feature>
<dbReference type="STRING" id="1423753.FD28_GL000760"/>
<dbReference type="RefSeq" id="WP_057734577.1">
    <property type="nucleotide sequence ID" value="NZ_AZFS01000060.1"/>
</dbReference>
<protein>
    <submittedName>
        <fullName evidence="2">Polysaccharide polymerase</fullName>
    </submittedName>
</protein>
<feature type="transmembrane region" description="Helical" evidence="1">
    <location>
        <begin position="57"/>
        <end position="75"/>
    </location>
</feature>
<feature type="transmembrane region" description="Helical" evidence="1">
    <location>
        <begin position="95"/>
        <end position="115"/>
    </location>
</feature>
<dbReference type="AlphaFoldDB" id="A0A0R1ULM3"/>
<dbReference type="PATRIC" id="fig|1423753.3.peg.795"/>
<comment type="caution">
    <text evidence="2">The sequence shown here is derived from an EMBL/GenBank/DDBJ whole genome shotgun (WGS) entry which is preliminary data.</text>
</comment>
<feature type="transmembrane region" description="Helical" evidence="1">
    <location>
        <begin position="204"/>
        <end position="220"/>
    </location>
</feature>